<dbReference type="InterPro" id="IPR012340">
    <property type="entry name" value="NA-bd_OB-fold"/>
</dbReference>
<dbReference type="GO" id="GO:0005662">
    <property type="term" value="C:DNA replication factor A complex"/>
    <property type="evidence" value="ECO:0000318"/>
    <property type="project" value="GO_Central"/>
</dbReference>
<evidence type="ECO:0000313" key="9">
    <source>
        <dbReference type="Proteomes" id="UP000028999"/>
    </source>
</evidence>
<keyword evidence="2" id="KW-0479">Metal-binding</keyword>
<dbReference type="SUPFAM" id="SSF50249">
    <property type="entry name" value="Nucleic acid-binding proteins"/>
    <property type="match status" value="2"/>
</dbReference>
<feature type="region of interest" description="Disordered" evidence="6">
    <location>
        <begin position="186"/>
        <end position="206"/>
    </location>
</feature>
<organism evidence="8 9">
    <name type="scientific">Brassica napus</name>
    <name type="common">Rape</name>
    <dbReference type="NCBI Taxonomy" id="3708"/>
    <lineage>
        <taxon>Eukaryota</taxon>
        <taxon>Viridiplantae</taxon>
        <taxon>Streptophyta</taxon>
        <taxon>Embryophyta</taxon>
        <taxon>Tracheophyta</taxon>
        <taxon>Spermatophyta</taxon>
        <taxon>Magnoliopsida</taxon>
        <taxon>eudicotyledons</taxon>
        <taxon>Gunneridae</taxon>
        <taxon>Pentapetalae</taxon>
        <taxon>rosids</taxon>
        <taxon>malvids</taxon>
        <taxon>Brassicales</taxon>
        <taxon>Brassicaceae</taxon>
        <taxon>Brassiceae</taxon>
        <taxon>Brassica</taxon>
    </lineage>
</organism>
<dbReference type="Gene3D" id="2.40.50.140">
    <property type="entry name" value="Nucleic acid-binding proteins"/>
    <property type="match status" value="2"/>
</dbReference>
<dbReference type="AlphaFoldDB" id="A0A078J9L4"/>
<dbReference type="PaxDb" id="3708-A0A078J9L4"/>
<keyword evidence="4" id="KW-0862">Zinc</keyword>
<evidence type="ECO:0000256" key="3">
    <source>
        <dbReference type="ARBA" id="ARBA00022771"/>
    </source>
</evidence>
<keyword evidence="3" id="KW-0863">Zinc-finger</keyword>
<dbReference type="PANTHER" id="PTHR47165">
    <property type="entry name" value="OS03G0429900 PROTEIN"/>
    <property type="match status" value="1"/>
</dbReference>
<feature type="domain" description="Replication factor A C-terminal" evidence="7">
    <location>
        <begin position="216"/>
        <end position="310"/>
    </location>
</feature>
<feature type="compositionally biased region" description="Polar residues" evidence="6">
    <location>
        <begin position="186"/>
        <end position="202"/>
    </location>
</feature>
<dbReference type="GO" id="GO:0000724">
    <property type="term" value="P:double-strand break repair via homologous recombination"/>
    <property type="evidence" value="ECO:0000318"/>
    <property type="project" value="GO_Central"/>
</dbReference>
<dbReference type="GO" id="GO:0006289">
    <property type="term" value="P:nucleotide-excision repair"/>
    <property type="evidence" value="ECO:0000318"/>
    <property type="project" value="GO_Central"/>
</dbReference>
<comment type="similarity">
    <text evidence="1">Belongs to the replication factor A protein 1 family.</text>
</comment>
<dbReference type="GO" id="GO:0003684">
    <property type="term" value="F:damaged DNA binding"/>
    <property type="evidence" value="ECO:0000318"/>
    <property type="project" value="GO_Central"/>
</dbReference>
<dbReference type="STRING" id="3708.A0A078J9L4"/>
<dbReference type="Proteomes" id="UP000028999">
    <property type="component" value="Unassembled WGS sequence"/>
</dbReference>
<evidence type="ECO:0000256" key="5">
    <source>
        <dbReference type="ARBA" id="ARBA00023125"/>
    </source>
</evidence>
<evidence type="ECO:0000256" key="6">
    <source>
        <dbReference type="SAM" id="MobiDB-lite"/>
    </source>
</evidence>
<evidence type="ECO:0000256" key="4">
    <source>
        <dbReference type="ARBA" id="ARBA00022833"/>
    </source>
</evidence>
<dbReference type="InterPro" id="IPR013955">
    <property type="entry name" value="Rep_factor-A_C"/>
</dbReference>
<dbReference type="GO" id="GO:0007004">
    <property type="term" value="P:telomere maintenance via telomerase"/>
    <property type="evidence" value="ECO:0000318"/>
    <property type="project" value="GO_Central"/>
</dbReference>
<dbReference type="GO" id="GO:0051321">
    <property type="term" value="P:meiotic cell cycle"/>
    <property type="evidence" value="ECO:0000318"/>
    <property type="project" value="GO_Central"/>
</dbReference>
<dbReference type="Gramene" id="CDY61794">
    <property type="protein sequence ID" value="CDY61794"/>
    <property type="gene ID" value="GSBRNA2T00034370001"/>
</dbReference>
<dbReference type="GO" id="GO:0043047">
    <property type="term" value="F:single-stranded telomeric DNA binding"/>
    <property type="evidence" value="ECO:0000318"/>
    <property type="project" value="GO_Central"/>
</dbReference>
<reference evidence="8 9" key="1">
    <citation type="journal article" date="2014" name="Science">
        <title>Plant genetics. Early allopolyploid evolution in the post-Neolithic Brassica napus oilseed genome.</title>
        <authorList>
            <person name="Chalhoub B."/>
            <person name="Denoeud F."/>
            <person name="Liu S."/>
            <person name="Parkin I.A."/>
            <person name="Tang H."/>
            <person name="Wang X."/>
            <person name="Chiquet J."/>
            <person name="Belcram H."/>
            <person name="Tong C."/>
            <person name="Samans B."/>
            <person name="Correa M."/>
            <person name="Da Silva C."/>
            <person name="Just J."/>
            <person name="Falentin C."/>
            <person name="Koh C.S."/>
            <person name="Le Clainche I."/>
            <person name="Bernard M."/>
            <person name="Bento P."/>
            <person name="Noel B."/>
            <person name="Labadie K."/>
            <person name="Alberti A."/>
            <person name="Charles M."/>
            <person name="Arnaud D."/>
            <person name="Guo H."/>
            <person name="Daviaud C."/>
            <person name="Alamery S."/>
            <person name="Jabbari K."/>
            <person name="Zhao M."/>
            <person name="Edger P.P."/>
            <person name="Chelaifa H."/>
            <person name="Tack D."/>
            <person name="Lassalle G."/>
            <person name="Mestiri I."/>
            <person name="Schnel N."/>
            <person name="Le Paslier M.C."/>
            <person name="Fan G."/>
            <person name="Renault V."/>
            <person name="Bayer P.E."/>
            <person name="Golicz A.A."/>
            <person name="Manoli S."/>
            <person name="Lee T.H."/>
            <person name="Thi V.H."/>
            <person name="Chalabi S."/>
            <person name="Hu Q."/>
            <person name="Fan C."/>
            <person name="Tollenaere R."/>
            <person name="Lu Y."/>
            <person name="Battail C."/>
            <person name="Shen J."/>
            <person name="Sidebottom C.H."/>
            <person name="Wang X."/>
            <person name="Canaguier A."/>
            <person name="Chauveau A."/>
            <person name="Berard A."/>
            <person name="Deniot G."/>
            <person name="Guan M."/>
            <person name="Liu Z."/>
            <person name="Sun F."/>
            <person name="Lim Y.P."/>
            <person name="Lyons E."/>
            <person name="Town C.D."/>
            <person name="Bancroft I."/>
            <person name="Wang X."/>
            <person name="Meng J."/>
            <person name="Ma J."/>
            <person name="Pires J.C."/>
            <person name="King G.J."/>
            <person name="Brunel D."/>
            <person name="Delourme R."/>
            <person name="Renard M."/>
            <person name="Aury J.M."/>
            <person name="Adams K.L."/>
            <person name="Batley J."/>
            <person name="Snowdon R.J."/>
            <person name="Tost J."/>
            <person name="Edwards D."/>
            <person name="Zhou Y."/>
            <person name="Hua W."/>
            <person name="Sharpe A.G."/>
            <person name="Paterson A.H."/>
            <person name="Guan C."/>
            <person name="Wincker P."/>
        </authorList>
    </citation>
    <scope>NUCLEOTIDE SEQUENCE [LARGE SCALE GENOMIC DNA]</scope>
    <source>
        <strain evidence="9">cv. Darmor-bzh</strain>
    </source>
</reference>
<evidence type="ECO:0000259" key="7">
    <source>
        <dbReference type="Pfam" id="PF08646"/>
    </source>
</evidence>
<evidence type="ECO:0000256" key="2">
    <source>
        <dbReference type="ARBA" id="ARBA00022723"/>
    </source>
</evidence>
<dbReference type="GO" id="GO:0006260">
    <property type="term" value="P:DNA replication"/>
    <property type="evidence" value="ECO:0000318"/>
    <property type="project" value="GO_Central"/>
</dbReference>
<dbReference type="GO" id="GO:0008270">
    <property type="term" value="F:zinc ion binding"/>
    <property type="evidence" value="ECO:0007669"/>
    <property type="project" value="UniProtKB-KW"/>
</dbReference>
<evidence type="ECO:0000313" key="8">
    <source>
        <dbReference type="EMBL" id="CDY61794.1"/>
    </source>
</evidence>
<keyword evidence="9" id="KW-1185">Reference proteome</keyword>
<keyword evidence="5" id="KW-0238">DNA-binding</keyword>
<dbReference type="CDD" id="cd04481">
    <property type="entry name" value="RPA1_DBD_B_like"/>
    <property type="match status" value="1"/>
</dbReference>
<evidence type="ECO:0000256" key="1">
    <source>
        <dbReference type="ARBA" id="ARBA00005690"/>
    </source>
</evidence>
<dbReference type="EMBL" id="LK034039">
    <property type="protein sequence ID" value="CDY61794.1"/>
    <property type="molecule type" value="Genomic_DNA"/>
</dbReference>
<dbReference type="PANTHER" id="PTHR47165:SF4">
    <property type="entry name" value="OS03G0429900 PROTEIN"/>
    <property type="match status" value="1"/>
</dbReference>
<protein>
    <submittedName>
        <fullName evidence="8">BnaC02g46120D protein</fullName>
    </submittedName>
</protein>
<sequence>MEFVLADETGQKIMQHVKGLTLKVREGFLRSYLENGFNQNTFITRSNHVNDELYLNLTDFQSVLSGTLDENFLIDVLDQVMDCGDVENIQCTGGKQRKKLEFTLSNINDSRLPCCIWGNLAEKLHSAINQEDGMVTMLLRFAKLGRFRGELQISNAFDASQMMINPSIPEAEAFKELINDDDKTLTSFQSNEDSQENNNKQVDQSEKRGQRDKCLVRCTVYAIDMDWSWYYFGCKACNKRVIKTGTKVKKLNGKEITTHIWWCETCKDSVFEVSPRFWLHLMVSDDTGVSKTMILDKVANVIVAESPEKLLNGSWDEIVLLI</sequence>
<proteinExistence type="inferred from homology"/>
<dbReference type="CDD" id="cd04476">
    <property type="entry name" value="RPA1_DBD_C"/>
    <property type="match status" value="1"/>
</dbReference>
<dbReference type="InterPro" id="IPR047192">
    <property type="entry name" value="Euk_RPA1_DBD_C"/>
</dbReference>
<gene>
    <name evidence="8" type="primary">BnaC02g46120D</name>
    <name evidence="8" type="ORF">GSBRNA2T00034370001</name>
</gene>
<accession>A0A078J9L4</accession>
<name>A0A078J9L4_BRANA</name>
<dbReference type="Pfam" id="PF08646">
    <property type="entry name" value="Rep_fac-A_C"/>
    <property type="match status" value="1"/>
</dbReference>